<protein>
    <submittedName>
        <fullName evidence="2">Uncharacterized protein</fullName>
    </submittedName>
</protein>
<feature type="compositionally biased region" description="Basic residues" evidence="1">
    <location>
        <begin position="205"/>
        <end position="215"/>
    </location>
</feature>
<accession>A0A5K3ELE5</accession>
<evidence type="ECO:0000256" key="1">
    <source>
        <dbReference type="SAM" id="MobiDB-lite"/>
    </source>
</evidence>
<evidence type="ECO:0000313" key="2">
    <source>
        <dbReference type="WBParaSite" id="MCU_001060-RA"/>
    </source>
</evidence>
<dbReference type="AlphaFoldDB" id="A0A5K3ELE5"/>
<name>A0A5K3ELE5_MESCO</name>
<reference evidence="2" key="1">
    <citation type="submission" date="2019-11" db="UniProtKB">
        <authorList>
            <consortium name="WormBaseParasite"/>
        </authorList>
    </citation>
    <scope>IDENTIFICATION</scope>
</reference>
<feature type="region of interest" description="Disordered" evidence="1">
    <location>
        <begin position="205"/>
        <end position="225"/>
    </location>
</feature>
<organism evidence="2">
    <name type="scientific">Mesocestoides corti</name>
    <name type="common">Flatworm</name>
    <dbReference type="NCBI Taxonomy" id="53468"/>
    <lineage>
        <taxon>Eukaryota</taxon>
        <taxon>Metazoa</taxon>
        <taxon>Spiralia</taxon>
        <taxon>Lophotrochozoa</taxon>
        <taxon>Platyhelminthes</taxon>
        <taxon>Cestoda</taxon>
        <taxon>Eucestoda</taxon>
        <taxon>Cyclophyllidea</taxon>
        <taxon>Mesocestoididae</taxon>
        <taxon>Mesocestoides</taxon>
    </lineage>
</organism>
<proteinExistence type="predicted"/>
<feature type="compositionally biased region" description="Basic and acidic residues" evidence="1">
    <location>
        <begin position="327"/>
        <end position="338"/>
    </location>
</feature>
<dbReference type="WBParaSite" id="MCU_001060-RA">
    <property type="protein sequence ID" value="MCU_001060-RA"/>
    <property type="gene ID" value="MCU_001060"/>
</dbReference>
<feature type="region of interest" description="Disordered" evidence="1">
    <location>
        <begin position="311"/>
        <end position="338"/>
    </location>
</feature>
<sequence length="338" mass="37703">MSYHIDPTAHRERHFATAGTTPNNIFVIEDEGIVTESAHEEATGVSDPDDIALIPTMSNNNALDESIAETSNAQTQSFAEIMDQEDEVASVSEGSFNLSNDLELPVRDPQTLKRQTRGKRVTDKIGGIIGLRFCNTAEVDTSAGEISRELREGNRPTVHPRKPRTIAKKVSQTVHLLAPYMARGHMYENLRVMASGRKRCRRASRITKESRHRAGRPSAGTAASPTRQAILSTDVRYYLRPLLWPIVNYWDTMKKVGASLFTKGQLALRKFSIYRTGSEVATTVRNPADPGRTSTARWFTQSVGGRAIIRPQKDRLESSSLSHNRSHHQDENSTERLP</sequence>